<evidence type="ECO:0000313" key="1">
    <source>
        <dbReference type="EMBL" id="JAH87336.1"/>
    </source>
</evidence>
<dbReference type="AlphaFoldDB" id="A0A0E9WAM8"/>
<name>A0A0E9WAM8_ANGAN</name>
<organism evidence="1">
    <name type="scientific">Anguilla anguilla</name>
    <name type="common">European freshwater eel</name>
    <name type="synonym">Muraena anguilla</name>
    <dbReference type="NCBI Taxonomy" id="7936"/>
    <lineage>
        <taxon>Eukaryota</taxon>
        <taxon>Metazoa</taxon>
        <taxon>Chordata</taxon>
        <taxon>Craniata</taxon>
        <taxon>Vertebrata</taxon>
        <taxon>Euteleostomi</taxon>
        <taxon>Actinopterygii</taxon>
        <taxon>Neopterygii</taxon>
        <taxon>Teleostei</taxon>
        <taxon>Anguilliformes</taxon>
        <taxon>Anguillidae</taxon>
        <taxon>Anguilla</taxon>
    </lineage>
</organism>
<proteinExistence type="predicted"/>
<reference evidence="1" key="1">
    <citation type="submission" date="2014-11" db="EMBL/GenBank/DDBJ databases">
        <authorList>
            <person name="Amaro Gonzalez C."/>
        </authorList>
    </citation>
    <scope>NUCLEOTIDE SEQUENCE</scope>
</reference>
<accession>A0A0E9WAM8</accession>
<dbReference type="EMBL" id="GBXM01021241">
    <property type="protein sequence ID" value="JAH87336.1"/>
    <property type="molecule type" value="Transcribed_RNA"/>
</dbReference>
<protein>
    <submittedName>
        <fullName evidence="1">Uncharacterized protein</fullName>
    </submittedName>
</protein>
<sequence length="36" mass="4055">MSTAYSFKSTIRNSVLLESLSSFHVSRSRDNNFSSV</sequence>
<reference evidence="1" key="2">
    <citation type="journal article" date="2015" name="Fish Shellfish Immunol.">
        <title>Early steps in the European eel (Anguilla anguilla)-Vibrio vulnificus interaction in the gills: Role of the RtxA13 toxin.</title>
        <authorList>
            <person name="Callol A."/>
            <person name="Pajuelo D."/>
            <person name="Ebbesson L."/>
            <person name="Teles M."/>
            <person name="MacKenzie S."/>
            <person name="Amaro C."/>
        </authorList>
    </citation>
    <scope>NUCLEOTIDE SEQUENCE</scope>
</reference>